<protein>
    <recommendedName>
        <fullName evidence="3">AAA+ ATPase domain-containing protein</fullName>
    </recommendedName>
</protein>
<name>A0A6A4LKL8_9ERIC</name>
<dbReference type="CDD" id="cd00009">
    <property type="entry name" value="AAA"/>
    <property type="match status" value="1"/>
</dbReference>
<keyword evidence="1" id="KW-0547">Nucleotide-binding</keyword>
<dbReference type="SMART" id="SM00382">
    <property type="entry name" value="AAA"/>
    <property type="match status" value="1"/>
</dbReference>
<proteinExistence type="predicted"/>
<dbReference type="EMBL" id="QEFC01002089">
    <property type="protein sequence ID" value="KAE9454958.1"/>
    <property type="molecule type" value="Genomic_DNA"/>
</dbReference>
<comment type="caution">
    <text evidence="4">The sequence shown here is derived from an EMBL/GenBank/DDBJ whole genome shotgun (WGS) entry which is preliminary data.</text>
</comment>
<keyword evidence="2" id="KW-0067">ATP-binding</keyword>
<dbReference type="InterPro" id="IPR012951">
    <property type="entry name" value="BBE"/>
</dbReference>
<feature type="domain" description="AAA+ ATPase" evidence="3">
    <location>
        <begin position="125"/>
        <end position="260"/>
    </location>
</feature>
<evidence type="ECO:0000256" key="2">
    <source>
        <dbReference type="ARBA" id="ARBA00022840"/>
    </source>
</evidence>
<evidence type="ECO:0000313" key="5">
    <source>
        <dbReference type="Proteomes" id="UP000428333"/>
    </source>
</evidence>
<dbReference type="GO" id="GO:0005524">
    <property type="term" value="F:ATP binding"/>
    <property type="evidence" value="ECO:0007669"/>
    <property type="project" value="UniProtKB-KW"/>
</dbReference>
<dbReference type="SUPFAM" id="SSF52540">
    <property type="entry name" value="P-loop containing nucleoside triphosphate hydrolases"/>
    <property type="match status" value="1"/>
</dbReference>
<dbReference type="PANTHER" id="PTHR20953:SF13">
    <property type="entry name" value="EXPRESSED PROTEIN"/>
    <property type="match status" value="1"/>
</dbReference>
<keyword evidence="5" id="KW-1185">Reference proteome</keyword>
<dbReference type="Pfam" id="PF08031">
    <property type="entry name" value="BBE"/>
    <property type="match status" value="1"/>
</dbReference>
<dbReference type="Pfam" id="PF19568">
    <property type="entry name" value="Spore_III_AA"/>
    <property type="match status" value="1"/>
</dbReference>
<evidence type="ECO:0000256" key="1">
    <source>
        <dbReference type="ARBA" id="ARBA00022741"/>
    </source>
</evidence>
<evidence type="ECO:0000259" key="3">
    <source>
        <dbReference type="SMART" id="SM00382"/>
    </source>
</evidence>
<organism evidence="4 5">
    <name type="scientific">Rhododendron williamsianum</name>
    <dbReference type="NCBI Taxonomy" id="262921"/>
    <lineage>
        <taxon>Eukaryota</taxon>
        <taxon>Viridiplantae</taxon>
        <taxon>Streptophyta</taxon>
        <taxon>Embryophyta</taxon>
        <taxon>Tracheophyta</taxon>
        <taxon>Spermatophyta</taxon>
        <taxon>Magnoliopsida</taxon>
        <taxon>eudicotyledons</taxon>
        <taxon>Gunneridae</taxon>
        <taxon>Pentapetalae</taxon>
        <taxon>asterids</taxon>
        <taxon>Ericales</taxon>
        <taxon>Ericaceae</taxon>
        <taxon>Ericoideae</taxon>
        <taxon>Rhodoreae</taxon>
        <taxon>Rhododendron</taxon>
    </lineage>
</organism>
<evidence type="ECO:0000313" key="4">
    <source>
        <dbReference type="EMBL" id="KAE9454958.1"/>
    </source>
</evidence>
<accession>A0A6A4LKL8</accession>
<dbReference type="InterPro" id="IPR027417">
    <property type="entry name" value="P-loop_NTPase"/>
</dbReference>
<dbReference type="PANTHER" id="PTHR20953">
    <property type="entry name" value="KINASE-RELATED"/>
    <property type="match status" value="1"/>
</dbReference>
<reference evidence="4 5" key="1">
    <citation type="journal article" date="2019" name="Genome Biol. Evol.">
        <title>The Rhododendron genome and chromosomal organization provide insight into shared whole-genome duplications across the heath family (Ericaceae).</title>
        <authorList>
            <person name="Soza V.L."/>
            <person name="Lindsley D."/>
            <person name="Waalkes A."/>
            <person name="Ramage E."/>
            <person name="Patwardhan R.P."/>
            <person name="Burton J.N."/>
            <person name="Adey A."/>
            <person name="Kumar A."/>
            <person name="Qiu R."/>
            <person name="Shendure J."/>
            <person name="Hall B."/>
        </authorList>
    </citation>
    <scope>NUCLEOTIDE SEQUENCE [LARGE SCALE GENOMIC DNA]</scope>
    <source>
        <strain evidence="4">RSF 1966-606</strain>
    </source>
</reference>
<gene>
    <name evidence="4" type="ORF">C3L33_13143</name>
</gene>
<dbReference type="GO" id="GO:0050660">
    <property type="term" value="F:flavin adenine dinucleotide binding"/>
    <property type="evidence" value="ECO:0007669"/>
    <property type="project" value="InterPro"/>
</dbReference>
<dbReference type="Proteomes" id="UP000428333">
    <property type="component" value="Linkage Group LG08"/>
</dbReference>
<sequence length="661" mass="73548">MPPPCRRCSGLLMSKLRASSSENASDYDMNALFQVIMDLGRLPEACYLGESSRQYLRDTEVSMKELEYAQNAVGEFGEDNRAGIEGTLHRISAIRNREGKVVGLTCRVGRAIRGHIDMVQDLLQYGKSILFVGRPGVGKTTVMREIARVLSEELQKRVVIVDTSNEIGGGGDVPHPAIGGARRLHVSEPLMQHRVMIEAVENHMPEVIIVDEIGTEADVNACRSIAERGVMLVGTAHGERLKNIVENPTLLVLAVVLLIDLVIRQEQRSEKGKFVVIWGRRVGVLAARSSCGGVGSGAASDHRMKIQSSSISVYALLPLIGGVETVILGDQEARTRKCRKTILERKAPPTFPFCVEMRKRHYWVTHRTDRSVDLLLQGKKPLVEDGQRTSGPVLKRPGIGQEAWALHGLGFAKRTGTKHLVANLVHKWQFVAPKLQDGFYLSAFVGAGLPEAKTIGRISATFKGLYLGLRSEAISILNKAFPELDILEQDCEEMSWIESVVYFSGLGKGSTISDLKDRYFRDKKYFKAKSDYVRTQIPLSGIKAALDILEEEPKGYVILDPYGGVMEKISSKSIAFPHRQGNLFSIQYLVEWKEEEDNSKNKDRTTDNGAVEMARVWGEKYFLENNARLVRAKTHIDPYNVFRHQQGIPPAATTLKAEDMR</sequence>
<feature type="non-terminal residue" evidence="4">
    <location>
        <position position="1"/>
    </location>
</feature>
<dbReference type="AlphaFoldDB" id="A0A6A4LKL8"/>
<dbReference type="InterPro" id="IPR003593">
    <property type="entry name" value="AAA+_ATPase"/>
</dbReference>
<dbReference type="GO" id="GO:0016491">
    <property type="term" value="F:oxidoreductase activity"/>
    <property type="evidence" value="ECO:0007669"/>
    <property type="project" value="InterPro"/>
</dbReference>
<dbReference type="Gene3D" id="3.40.462.20">
    <property type="match status" value="1"/>
</dbReference>
<dbReference type="OrthoDB" id="26838at2759"/>
<dbReference type="InterPro" id="IPR045735">
    <property type="entry name" value="Spore_III_AA_AAA+_ATPase"/>
</dbReference>
<dbReference type="Gene3D" id="3.40.50.300">
    <property type="entry name" value="P-loop containing nucleotide triphosphate hydrolases"/>
    <property type="match status" value="1"/>
</dbReference>